<name>A0ABY6MIN8_9BACT</name>
<sequence length="141" mass="16277">MQKSIFQRISDQEFLHELQFQSSKSSGPGGQHVNKVETKIQLSFDVDNSAILTDSEKDLLRQKLGNRITDAGILQIQVQEKRSQLQNKQLAILKFEEMLRKAFAKRKPRKATKPSKGAIERRLKAKKNQSEKKASRSWKRD</sequence>
<dbReference type="PANTHER" id="PTHR47814:SF1">
    <property type="entry name" value="PEPTIDYL-TRNA HYDROLASE ARFB"/>
    <property type="match status" value="1"/>
</dbReference>
<gene>
    <name evidence="4" type="primary">arfB</name>
    <name evidence="4" type="ORF">OM944_04030</name>
</gene>
<reference evidence="4" key="1">
    <citation type="submission" date="2022-10" db="EMBL/GenBank/DDBJ databases">
        <title>Algoriphagus sp. a novel bacteria isolate from halophytes salicornia europaea.</title>
        <authorList>
            <person name="Peng Y."/>
            <person name="Jiang L."/>
            <person name="Lee J."/>
        </authorList>
    </citation>
    <scope>NUCLEOTIDE SEQUENCE</scope>
    <source>
        <strain evidence="4">TR-M5</strain>
    </source>
</reference>
<protein>
    <submittedName>
        <fullName evidence="4">Alternative ribosome rescue aminoacyl-tRNA hydrolase ArfB</fullName>
        <ecNumber evidence="4">3.1.1.29</ecNumber>
    </submittedName>
</protein>
<dbReference type="EC" id="3.1.1.29" evidence="4"/>
<evidence type="ECO:0000256" key="2">
    <source>
        <dbReference type="SAM" id="MobiDB-lite"/>
    </source>
</evidence>
<feature type="region of interest" description="Disordered" evidence="2">
    <location>
        <begin position="104"/>
        <end position="141"/>
    </location>
</feature>
<dbReference type="PANTHER" id="PTHR47814">
    <property type="entry name" value="PEPTIDYL-TRNA HYDROLASE ARFB"/>
    <property type="match status" value="1"/>
</dbReference>
<evidence type="ECO:0000256" key="1">
    <source>
        <dbReference type="ARBA" id="ARBA00010835"/>
    </source>
</evidence>
<dbReference type="GO" id="GO:0004045">
    <property type="term" value="F:peptidyl-tRNA hydrolase activity"/>
    <property type="evidence" value="ECO:0007669"/>
    <property type="project" value="UniProtKB-EC"/>
</dbReference>
<dbReference type="EMBL" id="CP110226">
    <property type="protein sequence ID" value="UZD23663.1"/>
    <property type="molecule type" value="Genomic_DNA"/>
</dbReference>
<evidence type="ECO:0000313" key="4">
    <source>
        <dbReference type="EMBL" id="UZD23663.1"/>
    </source>
</evidence>
<feature type="compositionally biased region" description="Basic and acidic residues" evidence="2">
    <location>
        <begin position="118"/>
        <end position="141"/>
    </location>
</feature>
<dbReference type="InterPro" id="IPR000352">
    <property type="entry name" value="Pep_chain_release_fac_I"/>
</dbReference>
<keyword evidence="4" id="KW-0378">Hydrolase</keyword>
<evidence type="ECO:0000259" key="3">
    <source>
        <dbReference type="Pfam" id="PF00472"/>
    </source>
</evidence>
<dbReference type="InterPro" id="IPR045853">
    <property type="entry name" value="Pep_chain_release_fac_I_sf"/>
</dbReference>
<dbReference type="NCBIfam" id="NF006718">
    <property type="entry name" value="PRK09256.1"/>
    <property type="match status" value="1"/>
</dbReference>
<dbReference type="Gene3D" id="3.30.160.20">
    <property type="match status" value="1"/>
</dbReference>
<dbReference type="Pfam" id="PF00472">
    <property type="entry name" value="RF-1"/>
    <property type="match status" value="1"/>
</dbReference>
<organism evidence="4 5">
    <name type="scientific">Algoriphagus halophytocola</name>
    <dbReference type="NCBI Taxonomy" id="2991499"/>
    <lineage>
        <taxon>Bacteria</taxon>
        <taxon>Pseudomonadati</taxon>
        <taxon>Bacteroidota</taxon>
        <taxon>Cytophagia</taxon>
        <taxon>Cytophagales</taxon>
        <taxon>Cyclobacteriaceae</taxon>
        <taxon>Algoriphagus</taxon>
    </lineage>
</organism>
<dbReference type="SUPFAM" id="SSF75620">
    <property type="entry name" value="Release factor"/>
    <property type="match status" value="1"/>
</dbReference>
<proteinExistence type="inferred from homology"/>
<dbReference type="Proteomes" id="UP001163156">
    <property type="component" value="Chromosome"/>
</dbReference>
<accession>A0ABY6MIN8</accession>
<dbReference type="RefSeq" id="WP_264810231.1">
    <property type="nucleotide sequence ID" value="NZ_CP110226.1"/>
</dbReference>
<comment type="similarity">
    <text evidence="1">Belongs to the prokaryotic/mitochondrial release factor family.</text>
</comment>
<feature type="domain" description="Prokaryotic-type class I peptide chain release factors" evidence="3">
    <location>
        <begin position="16"/>
        <end position="136"/>
    </location>
</feature>
<feature type="compositionally biased region" description="Basic residues" evidence="2">
    <location>
        <begin position="104"/>
        <end position="113"/>
    </location>
</feature>
<keyword evidence="5" id="KW-1185">Reference proteome</keyword>
<evidence type="ECO:0000313" key="5">
    <source>
        <dbReference type="Proteomes" id="UP001163156"/>
    </source>
</evidence>